<name>A0A6N9YRL2_9ACTN</name>
<dbReference type="PANTHER" id="PTHR44154">
    <property type="entry name" value="QUINONE OXIDOREDUCTASE"/>
    <property type="match status" value="1"/>
</dbReference>
<dbReference type="Gene3D" id="3.90.180.10">
    <property type="entry name" value="Medium-chain alcohol dehydrogenases, catalytic domain"/>
    <property type="match status" value="1"/>
</dbReference>
<dbReference type="InterPro" id="IPR011032">
    <property type="entry name" value="GroES-like_sf"/>
</dbReference>
<dbReference type="Gene3D" id="3.40.50.720">
    <property type="entry name" value="NAD(P)-binding Rossmann-like Domain"/>
    <property type="match status" value="1"/>
</dbReference>
<dbReference type="InterPro" id="IPR013154">
    <property type="entry name" value="ADH-like_N"/>
</dbReference>
<dbReference type="Pfam" id="PF13602">
    <property type="entry name" value="ADH_zinc_N_2"/>
    <property type="match status" value="1"/>
</dbReference>
<dbReference type="SMART" id="SM00829">
    <property type="entry name" value="PKS_ER"/>
    <property type="match status" value="1"/>
</dbReference>
<dbReference type="GO" id="GO:0003723">
    <property type="term" value="F:RNA binding"/>
    <property type="evidence" value="ECO:0007669"/>
    <property type="project" value="UniProtKB-KW"/>
</dbReference>
<evidence type="ECO:0000256" key="1">
    <source>
        <dbReference type="ARBA" id="ARBA00004496"/>
    </source>
</evidence>
<comment type="caution">
    <text evidence="7">The sequence shown here is derived from an EMBL/GenBank/DDBJ whole genome shotgun (WGS) entry which is preliminary data.</text>
</comment>
<dbReference type="SUPFAM" id="SSF51735">
    <property type="entry name" value="NAD(P)-binding Rossmann-fold domains"/>
    <property type="match status" value="1"/>
</dbReference>
<dbReference type="RefSeq" id="WP_163820456.1">
    <property type="nucleotide sequence ID" value="NZ_JAAGOB010000013.1"/>
</dbReference>
<dbReference type="GO" id="GO:0008270">
    <property type="term" value="F:zinc ion binding"/>
    <property type="evidence" value="ECO:0007669"/>
    <property type="project" value="InterPro"/>
</dbReference>
<keyword evidence="4" id="KW-0521">NADP</keyword>
<sequence>MGRAVVFDEYGDAEVLRVVDADPPVPGPGKVRIRVRAAGLQPFDVKLRRGDTADWAPARFPQGGGSEAAGVVDALGDGVTRFAAGDEILGGTTGPAHAEYALAKVDDLIVKPANMPWDEAGALSASGQTAHAALTALGVRAGETVLIHAAAGGVGSMAVQLVRAWGGVVVGTASERNHAYLRELGAVPVTYGDGLVQRVRQAAPGGVDAVLDAVGTREVLDASVELVPDRNRIGTIAGQEFAGDLGIRSLGLERSAGRLAELVSLYDDGRLRVHVHATYPLEDAAAAHREVESGHVRGKIVLTVS</sequence>
<evidence type="ECO:0000259" key="6">
    <source>
        <dbReference type="SMART" id="SM00829"/>
    </source>
</evidence>
<evidence type="ECO:0000313" key="8">
    <source>
        <dbReference type="Proteomes" id="UP000469185"/>
    </source>
</evidence>
<dbReference type="PANTHER" id="PTHR44154:SF1">
    <property type="entry name" value="QUINONE OXIDOREDUCTASE"/>
    <property type="match status" value="1"/>
</dbReference>
<feature type="domain" description="Enoyl reductase (ER)" evidence="6">
    <location>
        <begin position="11"/>
        <end position="302"/>
    </location>
</feature>
<dbReference type="CDD" id="cd05289">
    <property type="entry name" value="MDR_like_2"/>
    <property type="match status" value="1"/>
</dbReference>
<dbReference type="InterPro" id="IPR036291">
    <property type="entry name" value="NAD(P)-bd_dom_sf"/>
</dbReference>
<dbReference type="GO" id="GO:0016491">
    <property type="term" value="F:oxidoreductase activity"/>
    <property type="evidence" value="ECO:0007669"/>
    <property type="project" value="InterPro"/>
</dbReference>
<accession>A0A6N9YRL2</accession>
<protein>
    <submittedName>
        <fullName evidence="7">NADP-dependent oxidoreductase</fullName>
    </submittedName>
</protein>
<comment type="subcellular location">
    <subcellularLocation>
        <location evidence="1">Cytoplasm</location>
    </subcellularLocation>
</comment>
<dbReference type="Proteomes" id="UP000469185">
    <property type="component" value="Unassembled WGS sequence"/>
</dbReference>
<dbReference type="AlphaFoldDB" id="A0A6N9YRL2"/>
<comment type="subunit">
    <text evidence="2">Homotetramer.</text>
</comment>
<dbReference type="EMBL" id="JAAGOB010000013">
    <property type="protein sequence ID" value="NED97663.1"/>
    <property type="molecule type" value="Genomic_DNA"/>
</dbReference>
<keyword evidence="8" id="KW-1185">Reference proteome</keyword>
<dbReference type="InterPro" id="IPR002364">
    <property type="entry name" value="Quin_OxRdtase/zeta-crystal_CS"/>
</dbReference>
<proteinExistence type="predicted"/>
<evidence type="ECO:0000313" key="7">
    <source>
        <dbReference type="EMBL" id="NED97663.1"/>
    </source>
</evidence>
<gene>
    <name evidence="7" type="ORF">G1H11_20395</name>
</gene>
<dbReference type="PROSITE" id="PS01162">
    <property type="entry name" value="QOR_ZETA_CRYSTAL"/>
    <property type="match status" value="1"/>
</dbReference>
<evidence type="ECO:0000256" key="3">
    <source>
        <dbReference type="ARBA" id="ARBA00022490"/>
    </source>
</evidence>
<dbReference type="Pfam" id="PF08240">
    <property type="entry name" value="ADH_N"/>
    <property type="match status" value="1"/>
</dbReference>
<dbReference type="GO" id="GO:0005737">
    <property type="term" value="C:cytoplasm"/>
    <property type="evidence" value="ECO:0007669"/>
    <property type="project" value="UniProtKB-SubCell"/>
</dbReference>
<keyword evidence="5" id="KW-0694">RNA-binding</keyword>
<evidence type="ECO:0000256" key="2">
    <source>
        <dbReference type="ARBA" id="ARBA00011881"/>
    </source>
</evidence>
<dbReference type="InterPro" id="IPR020843">
    <property type="entry name" value="ER"/>
</dbReference>
<evidence type="ECO:0000256" key="4">
    <source>
        <dbReference type="ARBA" id="ARBA00022857"/>
    </source>
</evidence>
<dbReference type="InterPro" id="IPR051603">
    <property type="entry name" value="Zinc-ADH_QOR/CCCR"/>
</dbReference>
<organism evidence="7 8">
    <name type="scientific">Phytoactinopolyspora alkaliphila</name>
    <dbReference type="NCBI Taxonomy" id="1783498"/>
    <lineage>
        <taxon>Bacteria</taxon>
        <taxon>Bacillati</taxon>
        <taxon>Actinomycetota</taxon>
        <taxon>Actinomycetes</taxon>
        <taxon>Jiangellales</taxon>
        <taxon>Jiangellaceae</taxon>
        <taxon>Phytoactinopolyspora</taxon>
    </lineage>
</organism>
<dbReference type="SUPFAM" id="SSF50129">
    <property type="entry name" value="GroES-like"/>
    <property type="match status" value="1"/>
</dbReference>
<keyword evidence="3" id="KW-0963">Cytoplasm</keyword>
<reference evidence="7 8" key="1">
    <citation type="submission" date="2020-02" db="EMBL/GenBank/DDBJ databases">
        <authorList>
            <person name="Li X.-J."/>
            <person name="Feng X.-M."/>
        </authorList>
    </citation>
    <scope>NUCLEOTIDE SEQUENCE [LARGE SCALE GENOMIC DNA]</scope>
    <source>
        <strain evidence="7 8">CGMCC 4.7225</strain>
    </source>
</reference>
<evidence type="ECO:0000256" key="5">
    <source>
        <dbReference type="ARBA" id="ARBA00022884"/>
    </source>
</evidence>